<evidence type="ECO:0000259" key="2">
    <source>
        <dbReference type="PROSITE" id="PS50102"/>
    </source>
</evidence>
<dbReference type="SMART" id="SM00360">
    <property type="entry name" value="RRM"/>
    <property type="match status" value="1"/>
</dbReference>
<dbReference type="AlphaFoldDB" id="A0A388MGB7"/>
<comment type="caution">
    <text evidence="3">The sequence shown here is derived from an EMBL/GenBank/DDBJ whole genome shotgun (WGS) entry which is preliminary data.</text>
</comment>
<dbReference type="PROSITE" id="PS50102">
    <property type="entry name" value="RRM"/>
    <property type="match status" value="1"/>
</dbReference>
<dbReference type="Gene3D" id="3.30.70.330">
    <property type="match status" value="1"/>
</dbReference>
<dbReference type="Gramene" id="GBG93529">
    <property type="protein sequence ID" value="GBG93529"/>
    <property type="gene ID" value="CBR_g73271"/>
</dbReference>
<organism evidence="3 4">
    <name type="scientific">Chara braunii</name>
    <name type="common">Braun's stonewort</name>
    <dbReference type="NCBI Taxonomy" id="69332"/>
    <lineage>
        <taxon>Eukaryota</taxon>
        <taxon>Viridiplantae</taxon>
        <taxon>Streptophyta</taxon>
        <taxon>Charophyceae</taxon>
        <taxon>Charales</taxon>
        <taxon>Characeae</taxon>
        <taxon>Chara</taxon>
    </lineage>
</organism>
<feature type="domain" description="RRM" evidence="2">
    <location>
        <begin position="44"/>
        <end position="117"/>
    </location>
</feature>
<name>A0A388MGB7_CHABU</name>
<evidence type="ECO:0000313" key="3">
    <source>
        <dbReference type="EMBL" id="GBG93529.1"/>
    </source>
</evidence>
<sequence length="167" mass="18864">MGAFKLHGLDVSTTKAVSTTKLVKMKAIRELRELQKEVLAENSYGVFVKSLPENLTWTEVKEAFSRFGEVESVRTKSILGSRHCFVEMKTAEGYDQALRNGFVELGSSTVRIYPANPLNQPAIIRIRNALLTPEEIARECKRIAVVEKVEVRTQGLVDVYFQVKDME</sequence>
<keyword evidence="1" id="KW-0694">RNA-binding</keyword>
<proteinExistence type="predicted"/>
<evidence type="ECO:0000313" key="4">
    <source>
        <dbReference type="Proteomes" id="UP000265515"/>
    </source>
</evidence>
<dbReference type="Proteomes" id="UP000265515">
    <property type="component" value="Unassembled WGS sequence"/>
</dbReference>
<dbReference type="CDD" id="cd00590">
    <property type="entry name" value="RRM_SF"/>
    <property type="match status" value="1"/>
</dbReference>
<accession>A0A388MGB7</accession>
<evidence type="ECO:0000256" key="1">
    <source>
        <dbReference type="PROSITE-ProRule" id="PRU00176"/>
    </source>
</evidence>
<reference evidence="3 4" key="1">
    <citation type="journal article" date="2018" name="Cell">
        <title>The Chara Genome: Secondary Complexity and Implications for Plant Terrestrialization.</title>
        <authorList>
            <person name="Nishiyama T."/>
            <person name="Sakayama H."/>
            <person name="Vries J.D."/>
            <person name="Buschmann H."/>
            <person name="Saint-Marcoux D."/>
            <person name="Ullrich K.K."/>
            <person name="Haas F.B."/>
            <person name="Vanderstraeten L."/>
            <person name="Becker D."/>
            <person name="Lang D."/>
            <person name="Vosolsobe S."/>
            <person name="Rombauts S."/>
            <person name="Wilhelmsson P.K.I."/>
            <person name="Janitza P."/>
            <person name="Kern R."/>
            <person name="Heyl A."/>
            <person name="Rumpler F."/>
            <person name="Villalobos L.I.A.C."/>
            <person name="Clay J.M."/>
            <person name="Skokan R."/>
            <person name="Toyoda A."/>
            <person name="Suzuki Y."/>
            <person name="Kagoshima H."/>
            <person name="Schijlen E."/>
            <person name="Tajeshwar N."/>
            <person name="Catarino B."/>
            <person name="Hetherington A.J."/>
            <person name="Saltykova A."/>
            <person name="Bonnot C."/>
            <person name="Breuninger H."/>
            <person name="Symeonidi A."/>
            <person name="Radhakrishnan G.V."/>
            <person name="Van Nieuwerburgh F."/>
            <person name="Deforce D."/>
            <person name="Chang C."/>
            <person name="Karol K.G."/>
            <person name="Hedrich R."/>
            <person name="Ulvskov P."/>
            <person name="Glockner G."/>
            <person name="Delwiche C.F."/>
            <person name="Petrasek J."/>
            <person name="Van de Peer Y."/>
            <person name="Friml J."/>
            <person name="Beilby M."/>
            <person name="Dolan L."/>
            <person name="Kohara Y."/>
            <person name="Sugano S."/>
            <person name="Fujiyama A."/>
            <person name="Delaux P.-M."/>
            <person name="Quint M."/>
            <person name="TheiBen G."/>
            <person name="Hagemann M."/>
            <person name="Harholt J."/>
            <person name="Dunand C."/>
            <person name="Zachgo S."/>
            <person name="Langdale J."/>
            <person name="Maumus F."/>
            <person name="Straeten D.V.D."/>
            <person name="Gould S.B."/>
            <person name="Rensing S.A."/>
        </authorList>
    </citation>
    <scope>NUCLEOTIDE SEQUENCE [LARGE SCALE GENOMIC DNA]</scope>
    <source>
        <strain evidence="3 4">S276</strain>
    </source>
</reference>
<protein>
    <recommendedName>
        <fullName evidence="2">RRM domain-containing protein</fullName>
    </recommendedName>
</protein>
<dbReference type="OrthoDB" id="1923695at2759"/>
<dbReference type="SUPFAM" id="SSF54928">
    <property type="entry name" value="RNA-binding domain, RBD"/>
    <property type="match status" value="1"/>
</dbReference>
<dbReference type="InterPro" id="IPR000504">
    <property type="entry name" value="RRM_dom"/>
</dbReference>
<dbReference type="EMBL" id="BFEA01002169">
    <property type="protein sequence ID" value="GBG93529.1"/>
    <property type="molecule type" value="Genomic_DNA"/>
</dbReference>
<feature type="non-terminal residue" evidence="3">
    <location>
        <position position="167"/>
    </location>
</feature>
<dbReference type="GO" id="GO:0003723">
    <property type="term" value="F:RNA binding"/>
    <property type="evidence" value="ECO:0007669"/>
    <property type="project" value="UniProtKB-UniRule"/>
</dbReference>
<dbReference type="InterPro" id="IPR012677">
    <property type="entry name" value="Nucleotide-bd_a/b_plait_sf"/>
</dbReference>
<gene>
    <name evidence="3" type="ORF">CBR_g73271</name>
</gene>
<dbReference type="InterPro" id="IPR035979">
    <property type="entry name" value="RBD_domain_sf"/>
</dbReference>
<keyword evidence="4" id="KW-1185">Reference proteome</keyword>
<dbReference type="Pfam" id="PF00076">
    <property type="entry name" value="RRM_1"/>
    <property type="match status" value="1"/>
</dbReference>